<dbReference type="AlphaFoldDB" id="A0A917F4F8"/>
<evidence type="ECO:0008006" key="3">
    <source>
        <dbReference type="Google" id="ProtNLM"/>
    </source>
</evidence>
<gene>
    <name evidence="1" type="ORF">GCM10011332_01120</name>
</gene>
<dbReference type="Gene3D" id="3.40.1230.10">
    <property type="entry name" value="MTH938-like"/>
    <property type="match status" value="1"/>
</dbReference>
<name>A0A917F4F8_9PROT</name>
<comment type="caution">
    <text evidence="1">The sequence shown here is derived from an EMBL/GenBank/DDBJ whole genome shotgun (WGS) entry which is preliminary data.</text>
</comment>
<sequence length="126" mass="13856">MSLDITPLVTDNRLMILSYGDGRFDVNGHIVTGSILLYEGRVDPWNVTEPSDITLDSLQPLLDHAENYDILLVGCGETSKMPPKGLREAVKEKGLILEWMNSGAAARTFCALQIEDRRTLAAIIAV</sequence>
<reference evidence="1" key="1">
    <citation type="journal article" date="2014" name="Int. J. Syst. Evol. Microbiol.">
        <title>Complete genome sequence of Corynebacterium casei LMG S-19264T (=DSM 44701T), isolated from a smear-ripened cheese.</title>
        <authorList>
            <consortium name="US DOE Joint Genome Institute (JGI-PGF)"/>
            <person name="Walter F."/>
            <person name="Albersmeier A."/>
            <person name="Kalinowski J."/>
            <person name="Ruckert C."/>
        </authorList>
    </citation>
    <scope>NUCLEOTIDE SEQUENCE</scope>
    <source>
        <strain evidence="1">CGMCC 1.15254</strain>
    </source>
</reference>
<evidence type="ECO:0000313" key="1">
    <source>
        <dbReference type="EMBL" id="GGF51689.1"/>
    </source>
</evidence>
<dbReference type="InterPro" id="IPR007523">
    <property type="entry name" value="NDUFAF3/AAMDC"/>
</dbReference>
<dbReference type="InterPro" id="IPR036748">
    <property type="entry name" value="MTH938-like_sf"/>
</dbReference>
<dbReference type="PANTHER" id="PTHR21192">
    <property type="entry name" value="NUCLEAR PROTEIN E3-3"/>
    <property type="match status" value="1"/>
</dbReference>
<evidence type="ECO:0000313" key="2">
    <source>
        <dbReference type="Proteomes" id="UP000632498"/>
    </source>
</evidence>
<organism evidence="1 2">
    <name type="scientific">Terasakiella brassicae</name>
    <dbReference type="NCBI Taxonomy" id="1634917"/>
    <lineage>
        <taxon>Bacteria</taxon>
        <taxon>Pseudomonadati</taxon>
        <taxon>Pseudomonadota</taxon>
        <taxon>Alphaproteobacteria</taxon>
        <taxon>Rhodospirillales</taxon>
        <taxon>Terasakiellaceae</taxon>
        <taxon>Terasakiella</taxon>
    </lineage>
</organism>
<dbReference type="Proteomes" id="UP000632498">
    <property type="component" value="Unassembled WGS sequence"/>
</dbReference>
<reference evidence="1" key="2">
    <citation type="submission" date="2020-09" db="EMBL/GenBank/DDBJ databases">
        <authorList>
            <person name="Sun Q."/>
            <person name="Zhou Y."/>
        </authorList>
    </citation>
    <scope>NUCLEOTIDE SEQUENCE</scope>
    <source>
        <strain evidence="1">CGMCC 1.15254</strain>
    </source>
</reference>
<dbReference type="CDD" id="cd00248">
    <property type="entry name" value="Mth938-like"/>
    <property type="match status" value="1"/>
</dbReference>
<dbReference type="EMBL" id="BMHV01000001">
    <property type="protein sequence ID" value="GGF51689.1"/>
    <property type="molecule type" value="Genomic_DNA"/>
</dbReference>
<accession>A0A917F4F8</accession>
<dbReference type="Pfam" id="PF04430">
    <property type="entry name" value="DUF498"/>
    <property type="match status" value="1"/>
</dbReference>
<dbReference type="RefSeq" id="WP_188659936.1">
    <property type="nucleotide sequence ID" value="NZ_BMHV01000001.1"/>
</dbReference>
<dbReference type="SUPFAM" id="SSF64076">
    <property type="entry name" value="MTH938-like"/>
    <property type="match status" value="1"/>
</dbReference>
<dbReference type="PANTHER" id="PTHR21192:SF2">
    <property type="entry name" value="NADH DEHYDROGENASE [UBIQUINONE] 1 ALPHA SUBCOMPLEX ASSEMBLY FACTOR 3"/>
    <property type="match status" value="1"/>
</dbReference>
<protein>
    <recommendedName>
        <fullName evidence="3">NADH dehydrogenase [ubiquinone] 1 alpha subcomplex assembly factor 3</fullName>
    </recommendedName>
</protein>
<keyword evidence="2" id="KW-1185">Reference proteome</keyword>
<proteinExistence type="predicted"/>